<dbReference type="EMBL" id="HG994360">
    <property type="protein sequence ID" value="CAF2088350.1"/>
    <property type="molecule type" value="Genomic_DNA"/>
</dbReference>
<evidence type="ECO:0000313" key="1">
    <source>
        <dbReference type="EMBL" id="CAF2088350.1"/>
    </source>
</evidence>
<name>A0A816SX02_BRANA</name>
<reference evidence="1" key="1">
    <citation type="submission" date="2021-01" db="EMBL/GenBank/DDBJ databases">
        <authorList>
            <consortium name="Genoscope - CEA"/>
            <person name="William W."/>
        </authorList>
    </citation>
    <scope>NUCLEOTIDE SEQUENCE</scope>
</reference>
<dbReference type="AlphaFoldDB" id="A0A816SX02"/>
<proteinExistence type="predicted"/>
<protein>
    <submittedName>
        <fullName evidence="1">(rape) hypothetical protein</fullName>
    </submittedName>
</protein>
<dbReference type="Proteomes" id="UP001295469">
    <property type="component" value="Chromosome A06"/>
</dbReference>
<gene>
    <name evidence="1" type="ORF">DARMORV10_A06P33040.1</name>
</gene>
<organism evidence="1">
    <name type="scientific">Brassica napus</name>
    <name type="common">Rape</name>
    <dbReference type="NCBI Taxonomy" id="3708"/>
    <lineage>
        <taxon>Eukaryota</taxon>
        <taxon>Viridiplantae</taxon>
        <taxon>Streptophyta</taxon>
        <taxon>Embryophyta</taxon>
        <taxon>Tracheophyta</taxon>
        <taxon>Spermatophyta</taxon>
        <taxon>Magnoliopsida</taxon>
        <taxon>eudicotyledons</taxon>
        <taxon>Gunneridae</taxon>
        <taxon>Pentapetalae</taxon>
        <taxon>rosids</taxon>
        <taxon>malvids</taxon>
        <taxon>Brassicales</taxon>
        <taxon>Brassicaceae</taxon>
        <taxon>Brassiceae</taxon>
        <taxon>Brassica</taxon>
    </lineage>
</organism>
<sequence length="103" mass="11987">MTQNNVFNSGEKRDTCKDNITVFFHLRIVAATEPKATGNHRNHTGNASHHRFHRLKSRYRNKQITLTPESTGNTTTTTENHIQRLCWKFYGFSIFPHIRLSFG</sequence>
<accession>A0A816SX02</accession>